<feature type="compositionally biased region" description="Polar residues" evidence="1">
    <location>
        <begin position="127"/>
        <end position="137"/>
    </location>
</feature>
<dbReference type="AlphaFoldDB" id="A0A9P6AKH0"/>
<protein>
    <submittedName>
        <fullName evidence="2">Uncharacterized protein</fullName>
    </submittedName>
</protein>
<gene>
    <name evidence="2" type="ORF">BS47DRAFT_1398577</name>
</gene>
<dbReference type="EMBL" id="MU129079">
    <property type="protein sequence ID" value="KAF9507514.1"/>
    <property type="molecule type" value="Genomic_DNA"/>
</dbReference>
<dbReference type="OrthoDB" id="5569250at2759"/>
<dbReference type="Proteomes" id="UP000886523">
    <property type="component" value="Unassembled WGS sequence"/>
</dbReference>
<evidence type="ECO:0000313" key="3">
    <source>
        <dbReference type="Proteomes" id="UP000886523"/>
    </source>
</evidence>
<comment type="caution">
    <text evidence="2">The sequence shown here is derived from an EMBL/GenBank/DDBJ whole genome shotgun (WGS) entry which is preliminary data.</text>
</comment>
<feature type="compositionally biased region" description="Low complexity" evidence="1">
    <location>
        <begin position="107"/>
        <end position="119"/>
    </location>
</feature>
<evidence type="ECO:0000256" key="1">
    <source>
        <dbReference type="SAM" id="MobiDB-lite"/>
    </source>
</evidence>
<proteinExistence type="predicted"/>
<sequence length="167" mass="18347">MLCYSIRDRIDDGTLEKLCDAKDTRKLLGQYCSQAGQELTRHQLFAKDPTPILGSAAERKIDIILVFSYSALLDSGTELSWTFIGMMYVVPLNSRSKVKEAERTGEALTSSSHSLSATSHRYDSDTAEWQTGSVSTEGSRKRAASGPFVGQPQGKKPGQTADHTNER</sequence>
<keyword evidence="3" id="KW-1185">Reference proteome</keyword>
<organism evidence="2 3">
    <name type="scientific">Hydnum rufescens UP504</name>
    <dbReference type="NCBI Taxonomy" id="1448309"/>
    <lineage>
        <taxon>Eukaryota</taxon>
        <taxon>Fungi</taxon>
        <taxon>Dikarya</taxon>
        <taxon>Basidiomycota</taxon>
        <taxon>Agaricomycotina</taxon>
        <taxon>Agaricomycetes</taxon>
        <taxon>Cantharellales</taxon>
        <taxon>Hydnaceae</taxon>
        <taxon>Hydnum</taxon>
    </lineage>
</organism>
<feature type="region of interest" description="Disordered" evidence="1">
    <location>
        <begin position="99"/>
        <end position="167"/>
    </location>
</feature>
<reference evidence="2" key="1">
    <citation type="journal article" date="2020" name="Nat. Commun.">
        <title>Large-scale genome sequencing of mycorrhizal fungi provides insights into the early evolution of symbiotic traits.</title>
        <authorList>
            <person name="Miyauchi S."/>
            <person name="Kiss E."/>
            <person name="Kuo A."/>
            <person name="Drula E."/>
            <person name="Kohler A."/>
            <person name="Sanchez-Garcia M."/>
            <person name="Morin E."/>
            <person name="Andreopoulos B."/>
            <person name="Barry K.W."/>
            <person name="Bonito G."/>
            <person name="Buee M."/>
            <person name="Carver A."/>
            <person name="Chen C."/>
            <person name="Cichocki N."/>
            <person name="Clum A."/>
            <person name="Culley D."/>
            <person name="Crous P.W."/>
            <person name="Fauchery L."/>
            <person name="Girlanda M."/>
            <person name="Hayes R.D."/>
            <person name="Keri Z."/>
            <person name="LaButti K."/>
            <person name="Lipzen A."/>
            <person name="Lombard V."/>
            <person name="Magnuson J."/>
            <person name="Maillard F."/>
            <person name="Murat C."/>
            <person name="Nolan M."/>
            <person name="Ohm R.A."/>
            <person name="Pangilinan J."/>
            <person name="Pereira M.F."/>
            <person name="Perotto S."/>
            <person name="Peter M."/>
            <person name="Pfister S."/>
            <person name="Riley R."/>
            <person name="Sitrit Y."/>
            <person name="Stielow J.B."/>
            <person name="Szollosi G."/>
            <person name="Zifcakova L."/>
            <person name="Stursova M."/>
            <person name="Spatafora J.W."/>
            <person name="Tedersoo L."/>
            <person name="Vaario L.M."/>
            <person name="Yamada A."/>
            <person name="Yan M."/>
            <person name="Wang P."/>
            <person name="Xu J."/>
            <person name="Bruns T."/>
            <person name="Baldrian P."/>
            <person name="Vilgalys R."/>
            <person name="Dunand C."/>
            <person name="Henrissat B."/>
            <person name="Grigoriev I.V."/>
            <person name="Hibbett D."/>
            <person name="Nagy L.G."/>
            <person name="Martin F.M."/>
        </authorList>
    </citation>
    <scope>NUCLEOTIDE SEQUENCE</scope>
    <source>
        <strain evidence="2">UP504</strain>
    </source>
</reference>
<name>A0A9P6AKH0_9AGAM</name>
<accession>A0A9P6AKH0</accession>
<evidence type="ECO:0000313" key="2">
    <source>
        <dbReference type="EMBL" id="KAF9507514.1"/>
    </source>
</evidence>